<evidence type="ECO:0000256" key="3">
    <source>
        <dbReference type="PROSITE-ProRule" id="PRU00284"/>
    </source>
</evidence>
<dbReference type="GO" id="GO:0006935">
    <property type="term" value="P:chemotaxis"/>
    <property type="evidence" value="ECO:0007669"/>
    <property type="project" value="InterPro"/>
</dbReference>
<sequence>MISFALWGTALTGWVVAVVLWKRYSNAQADLKEFLDSLGQGDIVRAEGFFRTHSFSMALGESTRMVLERFFEIIAFIQKVADELNYTASLFLQETVAGNTSFREMAAALQDIAGGADEQAHASQKTAENVGQFTNLAEEIASRSQMSFTLGKEALSRVQAGRELLEKLIDEMKNVASFNTEAATEMEDLEGKIARINEFVHTIDHIAGQTNLLSLNAAIEAARAGEQGRGFAVVAEEVRKLAEESAGAARHITELAEEIQARAGRAALQVKNSAELVNNNALRSKEVETAFEAIGRAVNQAAKASEEITRYTEQQLTHVKMANDNAARMAAVAEQTAASIEQIYASSSEQQNAMARIEKNAREISQMADNFFKLASEYTRNCWDENLCQKLVREGLDILRRLASTPEVQSMEVDKIKPLLDKAAATMPIVKTIRAVDPDGNTVYSQPQGKVTNWSFRPWFQAAKRGQEYHTQPFITQGTGRLAITVAVPVHGGDARIVGVLAANIAPA</sequence>
<dbReference type="Proteomes" id="UP000063718">
    <property type="component" value="Unassembled WGS sequence"/>
</dbReference>
<dbReference type="CDD" id="cd12914">
    <property type="entry name" value="PDC1_DGC_like"/>
    <property type="match status" value="1"/>
</dbReference>
<dbReference type="AlphaFoldDB" id="A0A0S6UB76"/>
<keyword evidence="1 3" id="KW-0807">Transducer</keyword>
<dbReference type="GO" id="GO:0016020">
    <property type="term" value="C:membrane"/>
    <property type="evidence" value="ECO:0007669"/>
    <property type="project" value="InterPro"/>
</dbReference>
<dbReference type="PROSITE" id="PS50111">
    <property type="entry name" value="CHEMOTAXIS_TRANSDUC_2"/>
    <property type="match status" value="1"/>
</dbReference>
<dbReference type="PANTHER" id="PTHR32089">
    <property type="entry name" value="METHYL-ACCEPTING CHEMOTAXIS PROTEIN MCPB"/>
    <property type="match status" value="1"/>
</dbReference>
<dbReference type="CDD" id="cd11386">
    <property type="entry name" value="MCP_signal"/>
    <property type="match status" value="1"/>
</dbReference>
<evidence type="ECO:0000256" key="1">
    <source>
        <dbReference type="ARBA" id="ARBA00023224"/>
    </source>
</evidence>
<dbReference type="PANTHER" id="PTHR32089:SF112">
    <property type="entry name" value="LYSOZYME-LIKE PROTEIN-RELATED"/>
    <property type="match status" value="1"/>
</dbReference>
<name>A0A0S6UB76_NEOTH</name>
<dbReference type="Pfam" id="PF00015">
    <property type="entry name" value="MCPsignal"/>
    <property type="match status" value="1"/>
</dbReference>
<evidence type="ECO:0000313" key="5">
    <source>
        <dbReference type="EMBL" id="GAF26218.1"/>
    </source>
</evidence>
<dbReference type="Gene3D" id="3.30.450.20">
    <property type="entry name" value="PAS domain"/>
    <property type="match status" value="1"/>
</dbReference>
<evidence type="ECO:0000259" key="4">
    <source>
        <dbReference type="PROSITE" id="PS50111"/>
    </source>
</evidence>
<dbReference type="SUPFAM" id="SSF58104">
    <property type="entry name" value="Methyl-accepting chemotaxis protein (MCP) signaling domain"/>
    <property type="match status" value="1"/>
</dbReference>
<accession>A0A0S6UB76</accession>
<dbReference type="SMART" id="SM00283">
    <property type="entry name" value="MA"/>
    <property type="match status" value="1"/>
</dbReference>
<proteinExistence type="inferred from homology"/>
<evidence type="ECO:0000256" key="2">
    <source>
        <dbReference type="ARBA" id="ARBA00029447"/>
    </source>
</evidence>
<gene>
    <name evidence="5" type="ORF">MTY_1557</name>
</gene>
<protein>
    <submittedName>
        <fullName evidence="5">Methyl-accepting chemotaxis protein</fullName>
    </submittedName>
</protein>
<dbReference type="InterPro" id="IPR029151">
    <property type="entry name" value="Sensor-like_sf"/>
</dbReference>
<dbReference type="SUPFAM" id="SSF103190">
    <property type="entry name" value="Sensory domain-like"/>
    <property type="match status" value="1"/>
</dbReference>
<dbReference type="RefSeq" id="WP_025773927.1">
    <property type="nucleotide sequence ID" value="NZ_DF238840.1"/>
</dbReference>
<dbReference type="GO" id="GO:0007165">
    <property type="term" value="P:signal transduction"/>
    <property type="evidence" value="ECO:0007669"/>
    <property type="project" value="UniProtKB-KW"/>
</dbReference>
<dbReference type="PRINTS" id="PR00260">
    <property type="entry name" value="CHEMTRNSDUCR"/>
</dbReference>
<dbReference type="EMBL" id="DF238840">
    <property type="protein sequence ID" value="GAF26218.1"/>
    <property type="molecule type" value="Genomic_DNA"/>
</dbReference>
<dbReference type="InterPro" id="IPR004089">
    <property type="entry name" value="MCPsignal_dom"/>
</dbReference>
<dbReference type="InterPro" id="IPR004090">
    <property type="entry name" value="Chemotax_Me-accpt_rcpt"/>
</dbReference>
<dbReference type="GO" id="GO:0004888">
    <property type="term" value="F:transmembrane signaling receptor activity"/>
    <property type="evidence" value="ECO:0007669"/>
    <property type="project" value="InterPro"/>
</dbReference>
<comment type="similarity">
    <text evidence="2">Belongs to the methyl-accepting chemotaxis (MCP) protein family.</text>
</comment>
<organism evidence="5">
    <name type="scientific">Moorella thermoacetica Y72</name>
    <dbReference type="NCBI Taxonomy" id="1325331"/>
    <lineage>
        <taxon>Bacteria</taxon>
        <taxon>Bacillati</taxon>
        <taxon>Bacillota</taxon>
        <taxon>Clostridia</taxon>
        <taxon>Neomoorellales</taxon>
        <taxon>Neomoorellaceae</taxon>
        <taxon>Neomoorella</taxon>
    </lineage>
</organism>
<dbReference type="Gene3D" id="1.10.287.950">
    <property type="entry name" value="Methyl-accepting chemotaxis protein"/>
    <property type="match status" value="1"/>
</dbReference>
<feature type="domain" description="Methyl-accepting transducer" evidence="4">
    <location>
        <begin position="94"/>
        <end position="330"/>
    </location>
</feature>
<reference evidence="5" key="1">
    <citation type="journal article" date="2014" name="Gene">
        <title>Genome-guided analysis of transformation efficiency and carbon dioxide assimilation by Moorella thermoacetica Y72.</title>
        <authorList>
            <person name="Tsukahara K."/>
            <person name="Kita A."/>
            <person name="Nakashimada Y."/>
            <person name="Hoshino T."/>
            <person name="Murakami K."/>
        </authorList>
    </citation>
    <scope>NUCLEOTIDE SEQUENCE [LARGE SCALE GENOMIC DNA]</scope>
    <source>
        <strain evidence="5">Y72</strain>
    </source>
</reference>